<keyword evidence="1" id="KW-0812">Transmembrane</keyword>
<evidence type="ECO:0000313" key="3">
    <source>
        <dbReference type="Proteomes" id="UP000271098"/>
    </source>
</evidence>
<evidence type="ECO:0000313" key="2">
    <source>
        <dbReference type="EMBL" id="VDN36935.1"/>
    </source>
</evidence>
<organism evidence="4">
    <name type="scientific">Gongylonema pulchrum</name>
    <dbReference type="NCBI Taxonomy" id="637853"/>
    <lineage>
        <taxon>Eukaryota</taxon>
        <taxon>Metazoa</taxon>
        <taxon>Ecdysozoa</taxon>
        <taxon>Nematoda</taxon>
        <taxon>Chromadorea</taxon>
        <taxon>Rhabditida</taxon>
        <taxon>Spirurina</taxon>
        <taxon>Spiruromorpha</taxon>
        <taxon>Spiruroidea</taxon>
        <taxon>Gongylonematidae</taxon>
        <taxon>Gongylonema</taxon>
    </lineage>
</organism>
<reference evidence="2 3" key="2">
    <citation type="submission" date="2018-11" db="EMBL/GenBank/DDBJ databases">
        <authorList>
            <consortium name="Pathogen Informatics"/>
        </authorList>
    </citation>
    <scope>NUCLEOTIDE SEQUENCE [LARGE SCALE GENOMIC DNA]</scope>
</reference>
<keyword evidence="1" id="KW-1133">Transmembrane helix</keyword>
<keyword evidence="1" id="KW-0472">Membrane</keyword>
<reference evidence="4" key="1">
    <citation type="submission" date="2016-06" db="UniProtKB">
        <authorList>
            <consortium name="WormBaseParasite"/>
        </authorList>
    </citation>
    <scope>IDENTIFICATION</scope>
</reference>
<name>A0A183EIQ0_9BILA</name>
<accession>A0A183EIQ0</accession>
<dbReference type="WBParaSite" id="GPUH_0002086601-mRNA-1">
    <property type="protein sequence ID" value="GPUH_0002086601-mRNA-1"/>
    <property type="gene ID" value="GPUH_0002086601"/>
</dbReference>
<evidence type="ECO:0000313" key="4">
    <source>
        <dbReference type="WBParaSite" id="GPUH_0002086601-mRNA-1"/>
    </source>
</evidence>
<protein>
    <submittedName>
        <fullName evidence="4">Anoctamin</fullName>
    </submittedName>
</protein>
<dbReference type="EMBL" id="UYRT01091262">
    <property type="protein sequence ID" value="VDN36935.1"/>
    <property type="molecule type" value="Genomic_DNA"/>
</dbReference>
<feature type="transmembrane region" description="Helical" evidence="1">
    <location>
        <begin position="14"/>
        <end position="32"/>
    </location>
</feature>
<keyword evidence="3" id="KW-1185">Reference proteome</keyword>
<evidence type="ECO:0000256" key="1">
    <source>
        <dbReference type="SAM" id="Phobius"/>
    </source>
</evidence>
<sequence>MNENEWFIIYRDNFASRFIMLATFSVPLLGAYTSERLLPDLRDGRFADAIRNTDIVKQMGVFAALPVLFYCVVACLAWRLNHLRLHRIYANKNDQKIFVAVISRFGFIASKVAFTRQNVRILESADHPFWSYIKGSIRINKRRFVLHDQYFRDPRYRLFLLGRITKLPEASSRSNLPHRTMM</sequence>
<gene>
    <name evidence="2" type="ORF">GPUH_LOCUS20843</name>
</gene>
<dbReference type="OrthoDB" id="5840914at2759"/>
<proteinExistence type="predicted"/>
<dbReference type="Proteomes" id="UP000271098">
    <property type="component" value="Unassembled WGS sequence"/>
</dbReference>
<dbReference type="AlphaFoldDB" id="A0A183EIQ0"/>
<feature type="transmembrane region" description="Helical" evidence="1">
    <location>
        <begin position="59"/>
        <end position="78"/>
    </location>
</feature>